<name>A0ABM5QMP2_9CORY</name>
<keyword evidence="2 5" id="KW-0812">Transmembrane</keyword>
<dbReference type="InterPro" id="IPR051328">
    <property type="entry name" value="T7SS_ABC-Transporter"/>
</dbReference>
<evidence type="ECO:0000256" key="2">
    <source>
        <dbReference type="ARBA" id="ARBA00022692"/>
    </source>
</evidence>
<keyword evidence="4 5" id="KW-0472">Membrane</keyword>
<keyword evidence="3 5" id="KW-1133">Transmembrane helix</keyword>
<evidence type="ECO:0000259" key="7">
    <source>
        <dbReference type="Pfam" id="PF12698"/>
    </source>
</evidence>
<feature type="domain" description="ABC-2 type transporter transmembrane" evidence="6">
    <location>
        <begin position="474"/>
        <end position="623"/>
    </location>
</feature>
<dbReference type="Proteomes" id="UP000028504">
    <property type="component" value="Chromosome"/>
</dbReference>
<protein>
    <recommendedName>
        <fullName evidence="6 7">ABC-2 type transporter transmembrane domain-containing protein</fullName>
    </recommendedName>
</protein>
<evidence type="ECO:0000256" key="3">
    <source>
        <dbReference type="ARBA" id="ARBA00022989"/>
    </source>
</evidence>
<dbReference type="PANTHER" id="PTHR43077">
    <property type="entry name" value="TRANSPORT PERMEASE YVFS-RELATED"/>
    <property type="match status" value="1"/>
</dbReference>
<dbReference type="InterPro" id="IPR017500">
    <property type="entry name" value="Phage_infect_YhgE_N"/>
</dbReference>
<dbReference type="InterPro" id="IPR013525">
    <property type="entry name" value="ABC2_TM"/>
</dbReference>
<dbReference type="PANTHER" id="PTHR43077:SF5">
    <property type="entry name" value="PHAGE INFECTION PROTEIN"/>
    <property type="match status" value="1"/>
</dbReference>
<evidence type="ECO:0000256" key="5">
    <source>
        <dbReference type="SAM" id="Phobius"/>
    </source>
</evidence>
<dbReference type="NCBIfam" id="TIGR03061">
    <property type="entry name" value="pip_yhgE_Nterm"/>
    <property type="match status" value="1"/>
</dbReference>
<accession>A0ABM5QMP2</accession>
<evidence type="ECO:0000313" key="8">
    <source>
        <dbReference type="EMBL" id="AIG64059.1"/>
    </source>
</evidence>
<dbReference type="NCBIfam" id="TIGR03062">
    <property type="entry name" value="pip_yhgE_Cterm"/>
    <property type="match status" value="1"/>
</dbReference>
<feature type="domain" description="ABC-2 type transporter transmembrane" evidence="7">
    <location>
        <begin position="25"/>
        <end position="155"/>
    </location>
</feature>
<feature type="transmembrane region" description="Helical" evidence="5">
    <location>
        <begin position="642"/>
        <end position="662"/>
    </location>
</feature>
<dbReference type="Pfam" id="PF12698">
    <property type="entry name" value="ABC2_membrane_3"/>
    <property type="match status" value="1"/>
</dbReference>
<dbReference type="InterPro" id="IPR017501">
    <property type="entry name" value="Phage_infect_YhgE_C"/>
</dbReference>
<dbReference type="SUPFAM" id="SSF58104">
    <property type="entry name" value="Methyl-accepting chemotaxis protein (MCP) signaling domain"/>
    <property type="match status" value="1"/>
</dbReference>
<dbReference type="Pfam" id="PF01061">
    <property type="entry name" value="ABC2_membrane"/>
    <property type="match status" value="1"/>
</dbReference>
<dbReference type="EMBL" id="CP008944">
    <property type="protein sequence ID" value="AIG64059.1"/>
    <property type="molecule type" value="Genomic_DNA"/>
</dbReference>
<feature type="transmembrane region" description="Helical" evidence="5">
    <location>
        <begin position="516"/>
        <end position="535"/>
    </location>
</feature>
<dbReference type="InterPro" id="IPR023908">
    <property type="entry name" value="xxxLxxG_rpt"/>
</dbReference>
<evidence type="ECO:0000259" key="6">
    <source>
        <dbReference type="Pfam" id="PF01061"/>
    </source>
</evidence>
<feature type="transmembrane region" description="Helical" evidence="5">
    <location>
        <begin position="23"/>
        <end position="44"/>
    </location>
</feature>
<gene>
    <name evidence="8" type="ORF">CATYP_04750</name>
</gene>
<dbReference type="RefSeq" id="WP_038605284.1">
    <property type="nucleotide sequence ID" value="NZ_CP008944.1"/>
</dbReference>
<feature type="transmembrane region" description="Helical" evidence="5">
    <location>
        <begin position="547"/>
        <end position="571"/>
    </location>
</feature>
<feature type="transmembrane region" description="Helical" evidence="5">
    <location>
        <begin position="471"/>
        <end position="495"/>
    </location>
</feature>
<dbReference type="Gene3D" id="1.10.287.950">
    <property type="entry name" value="Methyl-accepting chemotaxis protein"/>
    <property type="match status" value="1"/>
</dbReference>
<keyword evidence="9" id="KW-1185">Reference proteome</keyword>
<evidence type="ECO:0000256" key="1">
    <source>
        <dbReference type="ARBA" id="ARBA00004141"/>
    </source>
</evidence>
<evidence type="ECO:0000256" key="4">
    <source>
        <dbReference type="ARBA" id="ARBA00023136"/>
    </source>
</evidence>
<dbReference type="NCBIfam" id="TIGR03057">
    <property type="entry name" value="xxxLxxG_by_4"/>
    <property type="match status" value="2"/>
</dbReference>
<feature type="transmembrane region" description="Helical" evidence="5">
    <location>
        <begin position="578"/>
        <end position="595"/>
    </location>
</feature>
<evidence type="ECO:0000313" key="9">
    <source>
        <dbReference type="Proteomes" id="UP000028504"/>
    </source>
</evidence>
<reference evidence="8 9" key="1">
    <citation type="submission" date="2014-07" db="EMBL/GenBank/DDBJ databases">
        <title>Complete genome sequence of Corynebacterium atypicum DSM 44849: identifiction of the mycolic acid biosynthesis genes.</title>
        <authorList>
            <person name="Tippelt A."/>
            <person name="Mollmann S."/>
            <person name="Albersmeier A."/>
            <person name="Jaenicke S."/>
            <person name="Ruckert C."/>
            <person name="Tauch A."/>
        </authorList>
    </citation>
    <scope>NUCLEOTIDE SEQUENCE [LARGE SCALE GENOMIC DNA]</scope>
    <source>
        <strain evidence="8 9">R2070</strain>
    </source>
</reference>
<organism evidence="8 9">
    <name type="scientific">Corynebacterium atypicum</name>
    <dbReference type="NCBI Taxonomy" id="191610"/>
    <lineage>
        <taxon>Bacteria</taxon>
        <taxon>Bacillati</taxon>
        <taxon>Actinomycetota</taxon>
        <taxon>Actinomycetes</taxon>
        <taxon>Mycobacteriales</taxon>
        <taxon>Corynebacteriaceae</taxon>
        <taxon>Corynebacterium</taxon>
    </lineage>
</organism>
<sequence length="678" mass="69934">MPPALLHIGSELRRFGHGFLPRIALVTVVCLPLIFGGLFVWSYFDPIGNLNKLPVALVNSDEGATGPDGQAVRAGDTVVAELTQQSPLDFRTVSAQEALDGVVRGDYYFAVEIPRDFSAAATSVTSDDPRSTTLNVAFNNVNGFIPTVLGNAATQVMVDAVSEVVGTRIADQMLVGFSTIGHGMDEAADGAGRLHEGAGRAHEGAGKLDDGARTLSENLAKTAEGAGELQSGAHTLHEGIGTAQSGAHRLADGVKKLDEATAKLGAGASQISGGVDQIAGVADQVTAAGEQALAPLVSASAQLRASGLPGTMQLADQIDQAVRGVADGGATAELTGNVHQLRDGARELAAQLSDPVSQYRQGIAQAAQGSQELANGLDRLEDGSARLSVGADKLADATSKLSAGSRQLTVGAGALRDGLVQLDEGSGTLALKISEGAGKVPRQEGENRQKAAHAAGGPVGKKLVAQDLTPFGVGLAPFFISLALFVGCTIMFMVLRPVQKRALDSGVSPFRAVVASYLPALTVGVSQATLIWVVLQGLIGLHAAHPIGLWVAMCGVSAVFVAVTQAINAVVGATAGRVVCLMFMALQLVSSGGLYPPETQPAFIQHVHTWDPMRFSVDLFRELIVGTDVPGAQAVNQRPAQAVAVLAVVLAASWALSSVSAWRGQVILHKDLHPELSL</sequence>
<proteinExistence type="predicted"/>
<comment type="subcellular location">
    <subcellularLocation>
        <location evidence="1">Membrane</location>
        <topology evidence="1">Multi-pass membrane protein</topology>
    </subcellularLocation>
</comment>